<gene>
    <name evidence="13" type="ORF">XAT740_LOCUS50800</name>
</gene>
<evidence type="ECO:0000256" key="6">
    <source>
        <dbReference type="ARBA" id="ARBA00022801"/>
    </source>
</evidence>
<dbReference type="InterPro" id="IPR000477">
    <property type="entry name" value="RT_dom"/>
</dbReference>
<dbReference type="InterPro" id="IPR001969">
    <property type="entry name" value="Aspartic_peptidase_AS"/>
</dbReference>
<dbReference type="Proteomes" id="UP000663828">
    <property type="component" value="Unassembled WGS sequence"/>
</dbReference>
<keyword evidence="5" id="KW-0255">Endonuclease</keyword>
<dbReference type="PROSITE" id="PS50878">
    <property type="entry name" value="RT_POL"/>
    <property type="match status" value="1"/>
</dbReference>
<dbReference type="CDD" id="cd00303">
    <property type="entry name" value="retropepsin_like"/>
    <property type="match status" value="1"/>
</dbReference>
<dbReference type="FunFam" id="3.30.420.10:FF:000032">
    <property type="entry name" value="Retrovirus-related Pol polyprotein from transposon 297-like Protein"/>
    <property type="match status" value="1"/>
</dbReference>
<feature type="non-terminal residue" evidence="13">
    <location>
        <position position="1876"/>
    </location>
</feature>
<keyword evidence="8" id="KW-0479">Metal-binding</keyword>
<comment type="caution">
    <text evidence="13">The sequence shown here is derived from an EMBL/GenBank/DDBJ whole genome shotgun (WGS) entry which is preliminary data.</text>
</comment>
<feature type="domain" description="CCHC-type" evidence="10">
    <location>
        <begin position="344"/>
        <end position="358"/>
    </location>
</feature>
<dbReference type="InterPro" id="IPR001584">
    <property type="entry name" value="Integrase_cat-core"/>
</dbReference>
<proteinExistence type="predicted"/>
<evidence type="ECO:0000256" key="2">
    <source>
        <dbReference type="ARBA" id="ARBA00022679"/>
    </source>
</evidence>
<dbReference type="GO" id="GO:0004190">
    <property type="term" value="F:aspartic-type endopeptidase activity"/>
    <property type="evidence" value="ECO:0007669"/>
    <property type="project" value="InterPro"/>
</dbReference>
<dbReference type="Gene3D" id="3.10.10.10">
    <property type="entry name" value="HIV Type 1 Reverse Transcriptase, subunit A, domain 1"/>
    <property type="match status" value="1"/>
</dbReference>
<feature type="domain" description="Reverse transcriptase" evidence="11">
    <location>
        <begin position="607"/>
        <end position="786"/>
    </location>
</feature>
<dbReference type="InterPro" id="IPR036875">
    <property type="entry name" value="Znf_CCHC_sf"/>
</dbReference>
<dbReference type="InterPro" id="IPR041373">
    <property type="entry name" value="RT_RNaseH"/>
</dbReference>
<dbReference type="Gene3D" id="1.10.340.70">
    <property type="match status" value="1"/>
</dbReference>
<dbReference type="Gene3D" id="3.30.420.10">
    <property type="entry name" value="Ribonuclease H-like superfamily/Ribonuclease H"/>
    <property type="match status" value="1"/>
</dbReference>
<dbReference type="EMBL" id="CAJNOR010007900">
    <property type="protein sequence ID" value="CAF1625129.1"/>
    <property type="molecule type" value="Genomic_DNA"/>
</dbReference>
<organism evidence="13 14">
    <name type="scientific">Adineta ricciae</name>
    <name type="common">Rotifer</name>
    <dbReference type="NCBI Taxonomy" id="249248"/>
    <lineage>
        <taxon>Eukaryota</taxon>
        <taxon>Metazoa</taxon>
        <taxon>Spiralia</taxon>
        <taxon>Gnathifera</taxon>
        <taxon>Rotifera</taxon>
        <taxon>Eurotatoria</taxon>
        <taxon>Bdelloidea</taxon>
        <taxon>Adinetida</taxon>
        <taxon>Adinetidae</taxon>
        <taxon>Adineta</taxon>
    </lineage>
</organism>
<dbReference type="Gene3D" id="3.30.70.270">
    <property type="match status" value="2"/>
</dbReference>
<keyword evidence="4" id="KW-0540">Nuclease</keyword>
<dbReference type="SUPFAM" id="SSF57756">
    <property type="entry name" value="Retrovirus zinc finger-like domains"/>
    <property type="match status" value="1"/>
</dbReference>
<dbReference type="InterPro" id="IPR041588">
    <property type="entry name" value="Integrase_H2C2"/>
</dbReference>
<dbReference type="Pfam" id="PF03732">
    <property type="entry name" value="Retrotrans_gag"/>
    <property type="match status" value="1"/>
</dbReference>
<dbReference type="EC" id="2.7.7.49" evidence="1"/>
<evidence type="ECO:0000256" key="4">
    <source>
        <dbReference type="ARBA" id="ARBA00022722"/>
    </source>
</evidence>
<dbReference type="GO" id="GO:0004519">
    <property type="term" value="F:endonuclease activity"/>
    <property type="evidence" value="ECO:0007669"/>
    <property type="project" value="UniProtKB-KW"/>
</dbReference>
<sequence length="1876" mass="214549">MASTEEKKVPIEKVAQVTSDTLTQHAKEIHDLQESIKSLQSQLPEDIQTCQDVFTKGLLSTETKLKADIHELREMVADIQQHFTSPNPESLPTTKVNHHTPTVPTRQSTDLNTPSTHYISPATLGTQTIVVPPISSFPTFSGKSTDRPRQFLLRVTEYTRTIHKWSINTLLQGISQFLKDAALEWYCQLYNTNSLPETWDEFVTQFLAQFHSPLRIAQQEHEWDECKQQENETINEFVVRLRSLWLEQKPDETEIDFIKHLFCKMRPDMLTLMNANRSQTLSNIITEAQQVEEILYLRNKEARRRANPRPRPTTNTPLLALNTTNQYSARNTPNTSPSSYTPTCWRCYESGHYATTCPLNETRRTYDPNDPPLTIKGRIGALPITFLIDTGSTLTLINSQVFNQLNPRLTQIRNKPPASLSLHLADYSPLMVKCVVNLPFTFNNTTRWHITYVVPDLWRPCIIGNNFIHTHKLIIDGASQCVYYASQQNRSPYSSLNQTNSSITQQDSSHENLVHNLHNIHDISHSNERKALEHPDLSNSILNEKQQQQLSNVIQSFPQLFTRTPGRTNIIKHHIELQPSSKPCNSPPYRYAPARRKVIEEELNAMLKEGVIIPSKSPWAAPVVLAPKKDGTMRFCIDYRKLNNLTIRDAYPLPRIDDTLDALQQAQFFSTLDLRSGYWQVEMDEASKPLTAFVTHRGLFECTVMPFGLTNAPATFQRLMDIVLAGLKWQCCLVYLDDIIVFSTTFEQHQYDLRKVFTALSEANLTLKASKCNFCLPEIKYLGHLVTSEGIKPDPALIETVVEFKQPATVKEIQAFLGLTGYYRRFIKNYAQISEPLLKLLRSNQNTTTRSPIQWNDDCTTAFNTLKQRLVSPPIMQPPNFSYPFILELDACEYGIGCVLTQEYDKHKYVIAYASRTLNTAERNYSAVEREALAIVWATKHFRQYIEGGPTIVRSDCKALQWLKNTKDPTGRLARWAMNLSQYNIIIQHRPGTKNPNGDFMSRYPIDLSDIEPKELNSIEYSINILEGTNLLDNIQKEQENDQRLQSIIRAINSQPAKPFNAKHAPYVLINNLLYKVRHFNTYTDHRILGNKHLLVIPKTLQQAILQIAHDHPTAGHAGRFKTLHRLSSRVYWPSMRKDVFKYIQTCTTCQQYKYDNSPKANPMQLHTVSQPWHTIGIDIMGPFPPTFRKKRFLLVIVDYFTRWVELFALRQTTATHVANIIIDEVICRYGAPIYILSDNGPQFVSNLFNEVCKDLGITRKFTANYHPQTNMTERVNRNLKTLIAMYTQNSPGLWDKELQKFAFAIRTSINESTGDTPAFLNFGRDPITPLDLLLEKPSAHTLVTTPEHKFLQKYRNELAQTLRNTYQLVREHSLVQKISQKHKYDKHIKQRHFYVGDLVWIQMPAPQIGNATISHKLRPKYQGPCRLIEQISPSTFNVVRLKDNVNLGATNVDRMKLYYEPKDDTTPTLPTHNSSPSPPVQRYFLRNRKHIIQPFFVTRMLNFFALLIIIPIGSSLVQLPRANAVHPTSGLAFRYLAQYAPADNIISFTVALPLTQDMCYLLPLHTLHKIPQCGYDPSGSSPTNTTRHKRLITDLIAIGTGSTALAMSTINYAHITQIQHDIETITKALTKLDSVSAELLHLQAGQLKLALVLNHTQSALNRTSAIINHHGIAIEHLGIFARYLDNRLSTFIHSVESHFLHASIADILANRLNLNFIHHRDLNKVANHIAMSTNVNFTTEHLGPPLIDLLSRLLVQQTIHFVPTTSSNQTDSILGTLSISSFFADTKRRITPFAVYELFSVPFYYYGKRVRLANLPKAIGIDYTNFQLIKWSETDFQICNFNDMSVCRETPPIITKWSDTCLFQILNDSTLSSCL</sequence>
<dbReference type="GO" id="GO:0015074">
    <property type="term" value="P:DNA integration"/>
    <property type="evidence" value="ECO:0007669"/>
    <property type="project" value="InterPro"/>
</dbReference>
<evidence type="ECO:0000256" key="7">
    <source>
        <dbReference type="ARBA" id="ARBA00022918"/>
    </source>
</evidence>
<feature type="region of interest" description="Disordered" evidence="9">
    <location>
        <begin position="85"/>
        <end position="114"/>
    </location>
</feature>
<dbReference type="InterPro" id="IPR021109">
    <property type="entry name" value="Peptidase_aspartic_dom_sf"/>
</dbReference>
<evidence type="ECO:0000256" key="1">
    <source>
        <dbReference type="ARBA" id="ARBA00012493"/>
    </source>
</evidence>
<dbReference type="PANTHER" id="PTHR37984:SF5">
    <property type="entry name" value="PROTEIN NYNRIN-LIKE"/>
    <property type="match status" value="1"/>
</dbReference>
<dbReference type="SUPFAM" id="SSF53098">
    <property type="entry name" value="Ribonuclease H-like"/>
    <property type="match status" value="1"/>
</dbReference>
<keyword evidence="14" id="KW-1185">Reference proteome</keyword>
<accession>A0A816CM10</accession>
<evidence type="ECO:0000256" key="5">
    <source>
        <dbReference type="ARBA" id="ARBA00022759"/>
    </source>
</evidence>
<dbReference type="Pfam" id="PF00078">
    <property type="entry name" value="RVT_1"/>
    <property type="match status" value="1"/>
</dbReference>
<protein>
    <recommendedName>
        <fullName evidence="1">RNA-directed DNA polymerase</fullName>
        <ecNumber evidence="1">2.7.7.49</ecNumber>
    </recommendedName>
</protein>
<dbReference type="InterPro" id="IPR005162">
    <property type="entry name" value="Retrotrans_gag_dom"/>
</dbReference>
<evidence type="ECO:0000313" key="13">
    <source>
        <dbReference type="EMBL" id="CAF1625129.1"/>
    </source>
</evidence>
<dbReference type="FunFam" id="3.10.20.370:FF:000001">
    <property type="entry name" value="Retrovirus-related Pol polyprotein from transposon 17.6-like protein"/>
    <property type="match status" value="1"/>
</dbReference>
<keyword evidence="2" id="KW-0808">Transferase</keyword>
<evidence type="ECO:0000259" key="12">
    <source>
        <dbReference type="PROSITE" id="PS50994"/>
    </source>
</evidence>
<keyword evidence="3" id="KW-0548">Nucleotidyltransferase</keyword>
<keyword evidence="6" id="KW-0378">Hydrolase</keyword>
<dbReference type="Pfam" id="PF17917">
    <property type="entry name" value="RT_RNaseH"/>
    <property type="match status" value="1"/>
</dbReference>
<evidence type="ECO:0000259" key="11">
    <source>
        <dbReference type="PROSITE" id="PS50878"/>
    </source>
</evidence>
<dbReference type="CDD" id="cd01647">
    <property type="entry name" value="RT_LTR"/>
    <property type="match status" value="1"/>
</dbReference>
<dbReference type="GO" id="GO:0008270">
    <property type="term" value="F:zinc ion binding"/>
    <property type="evidence" value="ECO:0007669"/>
    <property type="project" value="UniProtKB-KW"/>
</dbReference>
<name>A0A816CM10_ADIRI</name>
<evidence type="ECO:0000313" key="14">
    <source>
        <dbReference type="Proteomes" id="UP000663828"/>
    </source>
</evidence>
<evidence type="ECO:0000256" key="8">
    <source>
        <dbReference type="PROSITE-ProRule" id="PRU00047"/>
    </source>
</evidence>
<dbReference type="InterPro" id="IPR050951">
    <property type="entry name" value="Retrovirus_Pol_polyprotein"/>
</dbReference>
<evidence type="ECO:0000259" key="10">
    <source>
        <dbReference type="PROSITE" id="PS50158"/>
    </source>
</evidence>
<dbReference type="Gene3D" id="2.40.70.10">
    <property type="entry name" value="Acid Proteases"/>
    <property type="match status" value="1"/>
</dbReference>
<dbReference type="PROSITE" id="PS00141">
    <property type="entry name" value="ASP_PROTEASE"/>
    <property type="match status" value="1"/>
</dbReference>
<dbReference type="GO" id="GO:0006508">
    <property type="term" value="P:proteolysis"/>
    <property type="evidence" value="ECO:0007669"/>
    <property type="project" value="InterPro"/>
</dbReference>
<reference evidence="13" key="1">
    <citation type="submission" date="2021-02" db="EMBL/GenBank/DDBJ databases">
        <authorList>
            <person name="Nowell W R."/>
        </authorList>
    </citation>
    <scope>NUCLEOTIDE SEQUENCE</scope>
</reference>
<keyword evidence="8" id="KW-0863">Zinc-finger</keyword>
<dbReference type="PROSITE" id="PS50994">
    <property type="entry name" value="INTEGRASE"/>
    <property type="match status" value="1"/>
</dbReference>
<dbReference type="CDD" id="cd09274">
    <property type="entry name" value="RNase_HI_RT_Ty3"/>
    <property type="match status" value="1"/>
</dbReference>
<dbReference type="InterPro" id="IPR012337">
    <property type="entry name" value="RNaseH-like_sf"/>
</dbReference>
<evidence type="ECO:0000256" key="9">
    <source>
        <dbReference type="SAM" id="MobiDB-lite"/>
    </source>
</evidence>
<dbReference type="PROSITE" id="PS50158">
    <property type="entry name" value="ZF_CCHC"/>
    <property type="match status" value="1"/>
</dbReference>
<dbReference type="FunFam" id="1.10.340.70:FF:000001">
    <property type="entry name" value="Retrovirus-related Pol polyprotein from transposon gypsy-like Protein"/>
    <property type="match status" value="1"/>
</dbReference>
<dbReference type="SUPFAM" id="SSF50630">
    <property type="entry name" value="Acid proteases"/>
    <property type="match status" value="1"/>
</dbReference>
<dbReference type="InterPro" id="IPR043502">
    <property type="entry name" value="DNA/RNA_pol_sf"/>
</dbReference>
<dbReference type="SUPFAM" id="SSF56672">
    <property type="entry name" value="DNA/RNA polymerases"/>
    <property type="match status" value="1"/>
</dbReference>
<dbReference type="InterPro" id="IPR001878">
    <property type="entry name" value="Znf_CCHC"/>
</dbReference>
<keyword evidence="7" id="KW-0695">RNA-directed DNA polymerase</keyword>
<dbReference type="FunFam" id="3.30.70.270:FF:000020">
    <property type="entry name" value="Transposon Tf2-6 polyprotein-like Protein"/>
    <property type="match status" value="1"/>
</dbReference>
<dbReference type="PANTHER" id="PTHR37984">
    <property type="entry name" value="PROTEIN CBG26694"/>
    <property type="match status" value="1"/>
</dbReference>
<dbReference type="Pfam" id="PF17921">
    <property type="entry name" value="Integrase_H2C2"/>
    <property type="match status" value="1"/>
</dbReference>
<evidence type="ECO:0000256" key="3">
    <source>
        <dbReference type="ARBA" id="ARBA00022695"/>
    </source>
</evidence>
<dbReference type="GO" id="GO:0003964">
    <property type="term" value="F:RNA-directed DNA polymerase activity"/>
    <property type="evidence" value="ECO:0007669"/>
    <property type="project" value="UniProtKB-KW"/>
</dbReference>
<feature type="domain" description="Integrase catalytic" evidence="12">
    <location>
        <begin position="1168"/>
        <end position="1338"/>
    </location>
</feature>
<dbReference type="GO" id="GO:0003676">
    <property type="term" value="F:nucleic acid binding"/>
    <property type="evidence" value="ECO:0007669"/>
    <property type="project" value="InterPro"/>
</dbReference>
<dbReference type="InterPro" id="IPR036397">
    <property type="entry name" value="RNaseH_sf"/>
</dbReference>
<dbReference type="Gene3D" id="3.10.20.370">
    <property type="match status" value="1"/>
</dbReference>
<dbReference type="Pfam" id="PF00665">
    <property type="entry name" value="rve"/>
    <property type="match status" value="1"/>
</dbReference>
<keyword evidence="8" id="KW-0862">Zinc</keyword>
<dbReference type="InterPro" id="IPR043128">
    <property type="entry name" value="Rev_trsase/Diguanyl_cyclase"/>
</dbReference>